<dbReference type="PANTHER" id="PTHR21456:SF1">
    <property type="entry name" value="C2 NT-TYPE DOMAIN-CONTAINING PROTEIN"/>
    <property type="match status" value="1"/>
</dbReference>
<evidence type="ECO:0000259" key="2">
    <source>
        <dbReference type="PROSITE" id="PS51840"/>
    </source>
</evidence>
<organism evidence="3 4">
    <name type="scientific">Galdieria yellowstonensis</name>
    <dbReference type="NCBI Taxonomy" id="3028027"/>
    <lineage>
        <taxon>Eukaryota</taxon>
        <taxon>Rhodophyta</taxon>
        <taxon>Bangiophyceae</taxon>
        <taxon>Galdieriales</taxon>
        <taxon>Galdieriaceae</taxon>
        <taxon>Galdieria</taxon>
    </lineage>
</organism>
<dbReference type="AlphaFoldDB" id="A0AAV9ID20"/>
<dbReference type="InterPro" id="IPR019448">
    <property type="entry name" value="NT-C2"/>
</dbReference>
<protein>
    <recommendedName>
        <fullName evidence="2">C2 NT-type domain-containing protein</fullName>
    </recommendedName>
</protein>
<dbReference type="Pfam" id="PF10358">
    <property type="entry name" value="NT-C2"/>
    <property type="match status" value="1"/>
</dbReference>
<dbReference type="Proteomes" id="UP001300502">
    <property type="component" value="Unassembled WGS sequence"/>
</dbReference>
<evidence type="ECO:0000313" key="4">
    <source>
        <dbReference type="Proteomes" id="UP001300502"/>
    </source>
</evidence>
<evidence type="ECO:0000313" key="3">
    <source>
        <dbReference type="EMBL" id="KAK4525375.1"/>
    </source>
</evidence>
<evidence type="ECO:0000256" key="1">
    <source>
        <dbReference type="SAM" id="MobiDB-lite"/>
    </source>
</evidence>
<feature type="region of interest" description="Disordered" evidence="1">
    <location>
        <begin position="163"/>
        <end position="186"/>
    </location>
</feature>
<dbReference type="PROSITE" id="PS51840">
    <property type="entry name" value="C2_NT"/>
    <property type="match status" value="1"/>
</dbReference>
<accession>A0AAV9ID20</accession>
<proteinExistence type="predicted"/>
<feature type="region of interest" description="Disordered" evidence="1">
    <location>
        <begin position="265"/>
        <end position="301"/>
    </location>
</feature>
<keyword evidence="4" id="KW-1185">Reference proteome</keyword>
<name>A0AAV9ID20_9RHOD</name>
<comment type="caution">
    <text evidence="3">The sequence shown here is derived from an EMBL/GenBank/DDBJ whole genome shotgun (WGS) entry which is preliminary data.</text>
</comment>
<dbReference type="EMBL" id="JANCYU010000030">
    <property type="protein sequence ID" value="KAK4525375.1"/>
    <property type="molecule type" value="Genomic_DNA"/>
</dbReference>
<dbReference type="InterPro" id="IPR039931">
    <property type="entry name" value="EEIG1/2-like"/>
</dbReference>
<gene>
    <name evidence="3" type="ORF">GAYE_SCF12G3283</name>
</gene>
<dbReference type="PANTHER" id="PTHR21456">
    <property type="entry name" value="FAMILY WITH SEQUENCE SIMILARITY 102"/>
    <property type="match status" value="1"/>
</dbReference>
<feature type="domain" description="C2 NT-type" evidence="2">
    <location>
        <begin position="1"/>
        <end position="141"/>
    </location>
</feature>
<reference evidence="3 4" key="1">
    <citation type="submission" date="2022-07" db="EMBL/GenBank/DDBJ databases">
        <title>Genome-wide signatures of adaptation to extreme environments.</title>
        <authorList>
            <person name="Cho C.H."/>
            <person name="Yoon H.S."/>
        </authorList>
    </citation>
    <scope>NUCLEOTIDE SEQUENCE [LARGE SCALE GENOMIC DNA]</scope>
    <source>
        <strain evidence="3 4">108.79 E11</strain>
    </source>
</reference>
<sequence length="321" mass="36208">MLPTKRQTRDFQVTLVLEELKQFPLSHGTIFAKWKLQPQVANPHFGFTSKSQVIRNTVTWNETFTFSVKFGAAGERGEEIRSCGLRISIREEKSSSLGHIRHGIVELDLAEYAGLPSLRKNFLLQESRTNAVLSLSLTLRQISGDPTFKRPLKSVTVALPDRRSVSVTQQQQQQQSNLDSDIDRSKTESDWVDMESSFVDATTAEKNFFHILESNADSLLDAGSISETEEQLELEIPAYVRATRIDAEALIEKIVRDVIPNKERGGDMERKKEEINSDKVRESQSDKGTNEMEDSGNHGHDLDISLLKRTRDSGALYTDIV</sequence>